<gene>
    <name evidence="2" type="ordered locus">NRG857_05545</name>
</gene>
<dbReference type="SUPFAM" id="SSF88697">
    <property type="entry name" value="PUA domain-like"/>
    <property type="match status" value="1"/>
</dbReference>
<dbReference type="Proteomes" id="UP000008614">
    <property type="component" value="Chromosome"/>
</dbReference>
<dbReference type="AlphaFoldDB" id="A0A0H3EHP4"/>
<dbReference type="SMART" id="SM01022">
    <property type="entry name" value="ASCH"/>
    <property type="match status" value="1"/>
</dbReference>
<keyword evidence="3" id="KW-1185">Reference proteome</keyword>
<evidence type="ECO:0000313" key="3">
    <source>
        <dbReference type="Proteomes" id="UP000008614"/>
    </source>
</evidence>
<proteinExistence type="predicted"/>
<dbReference type="InterPro" id="IPR007374">
    <property type="entry name" value="ASCH_domain"/>
</dbReference>
<dbReference type="KEGG" id="eln:NRG857_05545"/>
<dbReference type="Pfam" id="PF04266">
    <property type="entry name" value="ASCH"/>
    <property type="match status" value="1"/>
</dbReference>
<name>A0A0H3EHP4_ECO8N</name>
<evidence type="ECO:0000259" key="1">
    <source>
        <dbReference type="SMART" id="SM01022"/>
    </source>
</evidence>
<dbReference type="EMBL" id="CP001855">
    <property type="protein sequence ID" value="ADR26537.1"/>
    <property type="molecule type" value="Genomic_DNA"/>
</dbReference>
<accession>A0A0H3EHP4</accession>
<evidence type="ECO:0000313" key="2">
    <source>
        <dbReference type="EMBL" id="ADR26537.1"/>
    </source>
</evidence>
<organism evidence="2 3">
    <name type="scientific">Escherichia coli O83:H1 (strain NRG 857C / AIEC)</name>
    <dbReference type="NCBI Taxonomy" id="685038"/>
    <lineage>
        <taxon>Bacteria</taxon>
        <taxon>Pseudomonadati</taxon>
        <taxon>Pseudomonadota</taxon>
        <taxon>Gammaproteobacteria</taxon>
        <taxon>Enterobacterales</taxon>
        <taxon>Enterobacteriaceae</taxon>
        <taxon>Escherichia</taxon>
    </lineage>
</organism>
<dbReference type="RefSeq" id="WP_000866321.1">
    <property type="nucleotide sequence ID" value="NC_017634.1"/>
</dbReference>
<dbReference type="HOGENOM" id="CLU_135561_1_0_6"/>
<dbReference type="Gene3D" id="2.30.130.30">
    <property type="entry name" value="Hypothetical protein"/>
    <property type="match status" value="1"/>
</dbReference>
<dbReference type="InterPro" id="IPR015947">
    <property type="entry name" value="PUA-like_sf"/>
</dbReference>
<reference evidence="2 3" key="1">
    <citation type="journal article" date="2010" name="BMC Genomics">
        <title>Genome sequence of adherent-invasive Escherichia coli and comparative genomic analysis with other E. coli pathotypes.</title>
        <authorList>
            <person name="Nash J.H."/>
            <person name="Villegas A."/>
            <person name="Kropinski A.M."/>
            <person name="Aguilar-Valenzuela R."/>
            <person name="Konczy P."/>
            <person name="Mascarenhas M."/>
            <person name="Ziebell K."/>
            <person name="Torres A.G."/>
            <person name="Karmali M.A."/>
            <person name="Coombes B.K."/>
        </authorList>
    </citation>
    <scope>NUCLEOTIDE SEQUENCE [LARGE SCALE GENOMIC DNA]</scope>
    <source>
        <strain evidence="3">NRG 857C / AIEC</strain>
    </source>
</reference>
<feature type="domain" description="ASCH" evidence="1">
    <location>
        <begin position="5"/>
        <end position="99"/>
    </location>
</feature>
<sequence length="125" mass="14276">MKVLLSIKPEFAEKILNGTKRFEFRKGIFKNPQISTVVIYATMPLGKVVGQFRIESILSDEPESLWKKTEKHAGISKQFYDSYYSGREKAYAIKIGEVERYKEPIPISALGSNIKPPQSYLYLPA</sequence>
<protein>
    <submittedName>
        <fullName evidence="2">Hypothetical phage associated protein</fullName>
    </submittedName>
</protein>